<evidence type="ECO:0000313" key="2">
    <source>
        <dbReference type="Proteomes" id="UP000053237"/>
    </source>
</evidence>
<comment type="caution">
    <text evidence="1">The sequence shown here is derived from an EMBL/GenBank/DDBJ whole genome shotgun (WGS) entry which is preliminary data.</text>
</comment>
<reference evidence="1 2" key="1">
    <citation type="submission" date="2012-05" db="EMBL/GenBank/DDBJ databases">
        <title>Recombination and specialization in a pathogen metapopulation.</title>
        <authorList>
            <person name="Gardiner A."/>
            <person name="Kemen E."/>
            <person name="Schultz-Larsen T."/>
            <person name="MacLean D."/>
            <person name="Van Oosterhout C."/>
            <person name="Jones J.D.G."/>
        </authorList>
    </citation>
    <scope>NUCLEOTIDE SEQUENCE [LARGE SCALE GENOMIC DNA]</scope>
    <source>
        <strain evidence="1 2">Ac Nc2</strain>
    </source>
</reference>
<gene>
    <name evidence="1" type="ORF">BN9_129670</name>
</gene>
<keyword evidence="2" id="KW-1185">Reference proteome</keyword>
<dbReference type="EMBL" id="CAIX01001072">
    <property type="protein sequence ID" value="CCI11472.1"/>
    <property type="molecule type" value="Genomic_DNA"/>
</dbReference>
<protein>
    <submittedName>
        <fullName evidence="1">Uncharacterized protein</fullName>
    </submittedName>
</protein>
<sequence>MDVSLNSEGQGALFVMFDITENHLVVPPVIFEKINKMEHKINLCLVIETEQKNEKICRDVEKEIIEQGTCHGTVIFNPHAMSLYNVQLNKQLEMFFVSFVTET</sequence>
<name>A0A024FX62_9STRA</name>
<dbReference type="Proteomes" id="UP000053237">
    <property type="component" value="Unassembled WGS sequence"/>
</dbReference>
<accession>A0A024FX62</accession>
<dbReference type="InParanoid" id="A0A024FX62"/>
<dbReference type="AlphaFoldDB" id="A0A024FX62"/>
<organism evidence="1 2">
    <name type="scientific">Albugo candida</name>
    <dbReference type="NCBI Taxonomy" id="65357"/>
    <lineage>
        <taxon>Eukaryota</taxon>
        <taxon>Sar</taxon>
        <taxon>Stramenopiles</taxon>
        <taxon>Oomycota</taxon>
        <taxon>Peronosporomycetes</taxon>
        <taxon>Albuginales</taxon>
        <taxon>Albuginaceae</taxon>
        <taxon>Albugo</taxon>
    </lineage>
</organism>
<evidence type="ECO:0000313" key="1">
    <source>
        <dbReference type="EMBL" id="CCI11472.1"/>
    </source>
</evidence>
<proteinExistence type="predicted"/>